<keyword evidence="8" id="KW-1185">Reference proteome</keyword>
<keyword evidence="3 6" id="KW-0812">Transmembrane</keyword>
<evidence type="ECO:0000256" key="3">
    <source>
        <dbReference type="ARBA" id="ARBA00022692"/>
    </source>
</evidence>
<dbReference type="EMBL" id="JAFKCZ010000006">
    <property type="protein sequence ID" value="MBN7796705.1"/>
    <property type="molecule type" value="Genomic_DNA"/>
</dbReference>
<comment type="similarity">
    <text evidence="2">Belongs to the autoinducer-2 exporter (AI-2E) (TC 2.A.86) family.</text>
</comment>
<dbReference type="GO" id="GO:0016020">
    <property type="term" value="C:membrane"/>
    <property type="evidence" value="ECO:0007669"/>
    <property type="project" value="UniProtKB-SubCell"/>
</dbReference>
<dbReference type="Proteomes" id="UP000664303">
    <property type="component" value="Unassembled WGS sequence"/>
</dbReference>
<feature type="transmembrane region" description="Helical" evidence="6">
    <location>
        <begin position="162"/>
        <end position="187"/>
    </location>
</feature>
<evidence type="ECO:0000256" key="4">
    <source>
        <dbReference type="ARBA" id="ARBA00022989"/>
    </source>
</evidence>
<evidence type="ECO:0000256" key="5">
    <source>
        <dbReference type="ARBA" id="ARBA00023136"/>
    </source>
</evidence>
<dbReference type="Pfam" id="PF01594">
    <property type="entry name" value="AI-2E_transport"/>
    <property type="match status" value="1"/>
</dbReference>
<evidence type="ECO:0000313" key="8">
    <source>
        <dbReference type="Proteomes" id="UP000664303"/>
    </source>
</evidence>
<feature type="transmembrane region" description="Helical" evidence="6">
    <location>
        <begin position="248"/>
        <end position="277"/>
    </location>
</feature>
<feature type="transmembrane region" description="Helical" evidence="6">
    <location>
        <begin position="320"/>
        <end position="347"/>
    </location>
</feature>
<protein>
    <submittedName>
        <fullName evidence="7">AI-2E family transporter</fullName>
    </submittedName>
</protein>
<proteinExistence type="inferred from homology"/>
<keyword evidence="4 6" id="KW-1133">Transmembrane helix</keyword>
<sequence length="368" mass="37678">MDTPQPDPSSPRQATEIIDVAVRLGLIALLAWFAFQVLAPFLSLMVWAIVLAIALYPVNEKLAGALGGSGRAATVLVLLLVLLAGVPTVLLGFSFVDHMLALYKGVADGSTALPPPRPGVADWPLVGHRVYAAWQAASDNLQAFAVQHQAQLRELSRAAAGALGNATTTLLAFLGAFIVAGIMMAYAHPGATSTRKIFIRICGPKIGPELHELSVATVRSVASGVVGVAFIQAVLLGVGFLIGDVPAAGVLAAIVLLLGIAQVPAALVVIPVVAWLWTSGDGSLLSNTLLSIYLVLAGLADNVLKPLLLGRGLAVPMPVILLGAIGGMIGSGVIGLFVGAVILAVAYQIFMAWVDGAAPAADHDAGAE</sequence>
<comment type="subcellular location">
    <subcellularLocation>
        <location evidence="1">Membrane</location>
        <topology evidence="1">Multi-pass membrane protein</topology>
    </subcellularLocation>
</comment>
<dbReference type="RefSeq" id="WP_206560158.1">
    <property type="nucleotide sequence ID" value="NZ_JAFKCZ010000006.1"/>
</dbReference>
<reference evidence="7" key="1">
    <citation type="submission" date="2021-02" db="EMBL/GenBank/DDBJ databases">
        <title>PHA producing bacteria isolated from coastal sediment in Guangdong, Shenzhen.</title>
        <authorList>
            <person name="Zheng W."/>
            <person name="Yu S."/>
            <person name="Huang Y."/>
        </authorList>
    </citation>
    <scope>NUCLEOTIDE SEQUENCE</scope>
    <source>
        <strain evidence="7">TN14-10</strain>
    </source>
</reference>
<keyword evidence="5 6" id="KW-0472">Membrane</keyword>
<dbReference type="InterPro" id="IPR002549">
    <property type="entry name" value="AI-2E-like"/>
</dbReference>
<organism evidence="7 8">
    <name type="scientific">Parahaliea mediterranea</name>
    <dbReference type="NCBI Taxonomy" id="651086"/>
    <lineage>
        <taxon>Bacteria</taxon>
        <taxon>Pseudomonadati</taxon>
        <taxon>Pseudomonadota</taxon>
        <taxon>Gammaproteobacteria</taxon>
        <taxon>Cellvibrionales</taxon>
        <taxon>Halieaceae</taxon>
        <taxon>Parahaliea</taxon>
    </lineage>
</organism>
<name>A0A939DEL5_9GAMM</name>
<evidence type="ECO:0000256" key="2">
    <source>
        <dbReference type="ARBA" id="ARBA00009773"/>
    </source>
</evidence>
<evidence type="ECO:0000256" key="6">
    <source>
        <dbReference type="SAM" id="Phobius"/>
    </source>
</evidence>
<feature type="transmembrane region" description="Helical" evidence="6">
    <location>
        <begin position="221"/>
        <end position="242"/>
    </location>
</feature>
<feature type="transmembrane region" description="Helical" evidence="6">
    <location>
        <begin position="70"/>
        <end position="96"/>
    </location>
</feature>
<gene>
    <name evidence="7" type="ORF">JYP50_08895</name>
</gene>
<evidence type="ECO:0000256" key="1">
    <source>
        <dbReference type="ARBA" id="ARBA00004141"/>
    </source>
</evidence>
<accession>A0A939DEL5</accession>
<evidence type="ECO:0000313" key="7">
    <source>
        <dbReference type="EMBL" id="MBN7796705.1"/>
    </source>
</evidence>
<dbReference type="AlphaFoldDB" id="A0A939DEL5"/>
<comment type="caution">
    <text evidence="7">The sequence shown here is derived from an EMBL/GenBank/DDBJ whole genome shotgun (WGS) entry which is preliminary data.</text>
</comment>
<feature type="transmembrane region" description="Helical" evidence="6">
    <location>
        <begin position="41"/>
        <end position="58"/>
    </location>
</feature>
<feature type="transmembrane region" description="Helical" evidence="6">
    <location>
        <begin position="284"/>
        <end position="300"/>
    </location>
</feature>